<name>A0A1M5U6U7_9BACT</name>
<evidence type="ECO:0000256" key="4">
    <source>
        <dbReference type="ARBA" id="ARBA00022989"/>
    </source>
</evidence>
<dbReference type="GO" id="GO:0005886">
    <property type="term" value="C:plasma membrane"/>
    <property type="evidence" value="ECO:0007669"/>
    <property type="project" value="TreeGrafter"/>
</dbReference>
<dbReference type="PROSITE" id="PS51257">
    <property type="entry name" value="PROKAR_LIPOPROTEIN"/>
    <property type="match status" value="1"/>
</dbReference>
<dbReference type="Pfam" id="PF04241">
    <property type="entry name" value="DUF423"/>
    <property type="match status" value="1"/>
</dbReference>
<feature type="transmembrane region" description="Helical" evidence="6">
    <location>
        <begin position="43"/>
        <end position="63"/>
    </location>
</feature>
<keyword evidence="8" id="KW-1185">Reference proteome</keyword>
<dbReference type="AlphaFoldDB" id="A0A1M5U6U7"/>
<evidence type="ECO:0000256" key="3">
    <source>
        <dbReference type="ARBA" id="ARBA00022692"/>
    </source>
</evidence>
<evidence type="ECO:0000256" key="5">
    <source>
        <dbReference type="ARBA" id="ARBA00023136"/>
    </source>
</evidence>
<dbReference type="PANTHER" id="PTHR43461">
    <property type="entry name" value="TRANSMEMBRANE PROTEIN 256"/>
    <property type="match status" value="1"/>
</dbReference>
<sequence length="124" mass="13346">MNQRNTLLSAAVMGCLAVIVGAFGAHALKPTLTATGRLDTYELAVRYQFYHALAMLAVGVLMGQFSSKKLYYAGFFFLLGIFLFSGSLFALCFTGLGVLGAVTPLGGVLFILGWVFLFLGVYKK</sequence>
<dbReference type="OrthoDB" id="9802121at2"/>
<dbReference type="STRING" id="947013.SAMN04488109_4494"/>
<reference evidence="7 8" key="1">
    <citation type="submission" date="2016-11" db="EMBL/GenBank/DDBJ databases">
        <authorList>
            <person name="Jaros S."/>
            <person name="Januszkiewicz K."/>
            <person name="Wedrychowicz H."/>
        </authorList>
    </citation>
    <scope>NUCLEOTIDE SEQUENCE [LARGE SCALE GENOMIC DNA]</scope>
    <source>
        <strain evidence="7 8">DSM 24574</strain>
    </source>
</reference>
<evidence type="ECO:0000313" key="7">
    <source>
        <dbReference type="EMBL" id="SHH58684.1"/>
    </source>
</evidence>
<keyword evidence="3 6" id="KW-0812">Transmembrane</keyword>
<keyword evidence="4 6" id="KW-1133">Transmembrane helix</keyword>
<feature type="transmembrane region" description="Helical" evidence="6">
    <location>
        <begin position="102"/>
        <end position="122"/>
    </location>
</feature>
<feature type="transmembrane region" description="Helical" evidence="6">
    <location>
        <begin position="70"/>
        <end position="96"/>
    </location>
</feature>
<dbReference type="PANTHER" id="PTHR43461:SF1">
    <property type="entry name" value="TRANSMEMBRANE PROTEIN 256"/>
    <property type="match status" value="1"/>
</dbReference>
<evidence type="ECO:0000256" key="2">
    <source>
        <dbReference type="ARBA" id="ARBA00009694"/>
    </source>
</evidence>
<dbReference type="RefSeq" id="WP_073138423.1">
    <property type="nucleotide sequence ID" value="NZ_FQWQ01000003.1"/>
</dbReference>
<evidence type="ECO:0000313" key="8">
    <source>
        <dbReference type="Proteomes" id="UP000184212"/>
    </source>
</evidence>
<proteinExistence type="inferred from homology"/>
<gene>
    <name evidence="7" type="ORF">SAMN04488109_4494</name>
</gene>
<protein>
    <submittedName>
        <fullName evidence="7">Uncharacterized membrane protein YgdD, TMEM256/DUF423 family</fullName>
    </submittedName>
</protein>
<comment type="similarity">
    <text evidence="2">Belongs to the UPF0382 family.</text>
</comment>
<organism evidence="7 8">
    <name type="scientific">Chryseolinea serpens</name>
    <dbReference type="NCBI Taxonomy" id="947013"/>
    <lineage>
        <taxon>Bacteria</taxon>
        <taxon>Pseudomonadati</taxon>
        <taxon>Bacteroidota</taxon>
        <taxon>Cytophagia</taxon>
        <taxon>Cytophagales</taxon>
        <taxon>Fulvivirgaceae</taxon>
        <taxon>Chryseolinea</taxon>
    </lineage>
</organism>
<keyword evidence="5 6" id="KW-0472">Membrane</keyword>
<evidence type="ECO:0000256" key="1">
    <source>
        <dbReference type="ARBA" id="ARBA00004141"/>
    </source>
</evidence>
<dbReference type="InterPro" id="IPR006696">
    <property type="entry name" value="DUF423"/>
</dbReference>
<dbReference type="EMBL" id="FQWQ01000003">
    <property type="protein sequence ID" value="SHH58684.1"/>
    <property type="molecule type" value="Genomic_DNA"/>
</dbReference>
<comment type="subcellular location">
    <subcellularLocation>
        <location evidence="1">Membrane</location>
        <topology evidence="1">Multi-pass membrane protein</topology>
    </subcellularLocation>
</comment>
<evidence type="ECO:0000256" key="6">
    <source>
        <dbReference type="SAM" id="Phobius"/>
    </source>
</evidence>
<dbReference type="Proteomes" id="UP000184212">
    <property type="component" value="Unassembled WGS sequence"/>
</dbReference>
<accession>A0A1M5U6U7</accession>